<dbReference type="RefSeq" id="WP_096430325.1">
    <property type="nucleotide sequence ID" value="NZ_NTJD01000001.1"/>
</dbReference>
<dbReference type="OrthoDB" id="1524907at2"/>
<dbReference type="EMBL" id="NTJD01000001">
    <property type="protein sequence ID" value="PCD78022.1"/>
    <property type="molecule type" value="Genomic_DNA"/>
</dbReference>
<accession>A0A2A4CUS7</accession>
<dbReference type="Pfam" id="PF04993">
    <property type="entry name" value="TfoX_N"/>
    <property type="match status" value="1"/>
</dbReference>
<dbReference type="SUPFAM" id="SSF159894">
    <property type="entry name" value="YgaC/TfoX-N like"/>
    <property type="match status" value="1"/>
</dbReference>
<proteinExistence type="predicted"/>
<dbReference type="AlphaFoldDB" id="A0A2A4CUS7"/>
<keyword evidence="3" id="KW-1185">Reference proteome</keyword>
<evidence type="ECO:0000259" key="1">
    <source>
        <dbReference type="Pfam" id="PF04993"/>
    </source>
</evidence>
<feature type="domain" description="TfoX N-terminal" evidence="1">
    <location>
        <begin position="17"/>
        <end position="94"/>
    </location>
</feature>
<dbReference type="InterPro" id="IPR007076">
    <property type="entry name" value="TfoX_N"/>
</dbReference>
<dbReference type="Gene3D" id="3.30.1460.30">
    <property type="entry name" value="YgaC/TfoX-N like chaperone"/>
    <property type="match status" value="1"/>
</dbReference>
<name>A0A2A4CUS7_9RHOB</name>
<protein>
    <submittedName>
        <fullName evidence="2">Competence protein TfoX</fullName>
    </submittedName>
</protein>
<evidence type="ECO:0000313" key="2">
    <source>
        <dbReference type="EMBL" id="PCD78022.1"/>
    </source>
</evidence>
<organism evidence="2 3">
    <name type="scientific">Pseudothioclava arenosa</name>
    <dbReference type="NCBI Taxonomy" id="1795308"/>
    <lineage>
        <taxon>Bacteria</taxon>
        <taxon>Pseudomonadati</taxon>
        <taxon>Pseudomonadota</taxon>
        <taxon>Alphaproteobacteria</taxon>
        <taxon>Rhodobacterales</taxon>
        <taxon>Paracoccaceae</taxon>
        <taxon>Pseudothioclava</taxon>
    </lineage>
</organism>
<reference evidence="2 3" key="1">
    <citation type="submission" date="2017-09" db="EMBL/GenBank/DDBJ databases">
        <title>A multilocus sequence analysis scheme for characterization of bacteria in the genus Thioclava.</title>
        <authorList>
            <person name="Liu Y."/>
            <person name="Shao Z."/>
        </authorList>
    </citation>
    <scope>NUCLEOTIDE SEQUENCE [LARGE SCALE GENOMIC DNA]</scope>
    <source>
        <strain evidence="2 3">CAU 1312</strain>
    </source>
</reference>
<dbReference type="Proteomes" id="UP000243507">
    <property type="component" value="Unassembled WGS sequence"/>
</dbReference>
<sequence length="117" mass="12951">MATSPETEAFLREQLGDQIRTRKMFGEYAVYAEGKTVALLCDDALFVKQIPAATDYLAALPDGPTEGLPYPGARMHWRIDADLWEDADWLAGLIAVIARALPAPKPKQPRKRAKPQS</sequence>
<comment type="caution">
    <text evidence="2">The sequence shown here is derived from an EMBL/GenBank/DDBJ whole genome shotgun (WGS) entry which is preliminary data.</text>
</comment>
<evidence type="ECO:0000313" key="3">
    <source>
        <dbReference type="Proteomes" id="UP000243507"/>
    </source>
</evidence>
<gene>
    <name evidence="2" type="ORF">CLN94_01550</name>
</gene>